<dbReference type="RefSeq" id="WP_006964087.1">
    <property type="nucleotide sequence ID" value="NZ_APJX01000001.1"/>
</dbReference>
<gene>
    <name evidence="1" type="ORF">Dpo_1c05130</name>
</gene>
<sequence>MNNKTAIVVMVKYPRAGSVKTRLGRQIGMKKASELYRGFVRTLLATCRSTGFDVVISCHPDHLVSDYQEWLGNGVGFMIQKGADLGHKMQDAFEQSFALGFDRVILMGSDLPHLPGAVIEAAAQKTGACDVVIGPALDGGYYLVAMTKDHFFPDMFDDIPWSTANVLDITLEKLAAARRRVCLLKAMRDIDTLADLTAVSAGTGLFVKSDPRETG</sequence>
<dbReference type="OrthoDB" id="9798250at2"/>
<dbReference type="Gene3D" id="3.90.550.10">
    <property type="entry name" value="Spore Coat Polysaccharide Biosynthesis Protein SpsA, Chain A"/>
    <property type="match status" value="1"/>
</dbReference>
<proteinExistence type="predicted"/>
<dbReference type="InterPro" id="IPR018641">
    <property type="entry name" value="Trfase_1_rSAM/seldom-assoc"/>
</dbReference>
<dbReference type="InterPro" id="IPR029044">
    <property type="entry name" value="Nucleotide-diphossugar_trans"/>
</dbReference>
<protein>
    <recommendedName>
        <fullName evidence="3">Glycosyltransferase</fullName>
    </recommendedName>
</protein>
<dbReference type="Proteomes" id="UP000014216">
    <property type="component" value="Unassembled WGS sequence"/>
</dbReference>
<dbReference type="NCBIfam" id="TIGR04282">
    <property type="entry name" value="glyco_like_cofC"/>
    <property type="match status" value="1"/>
</dbReference>
<accession>S0G7Q6</accession>
<dbReference type="PANTHER" id="PTHR36529">
    <property type="entry name" value="SLL1095 PROTEIN"/>
    <property type="match status" value="1"/>
</dbReference>
<dbReference type="EMBL" id="APJX01000001">
    <property type="protein sequence ID" value="EMS81372.1"/>
    <property type="molecule type" value="Genomic_DNA"/>
</dbReference>
<evidence type="ECO:0000313" key="2">
    <source>
        <dbReference type="Proteomes" id="UP000014216"/>
    </source>
</evidence>
<keyword evidence="2" id="KW-1185">Reference proteome</keyword>
<comment type="caution">
    <text evidence="1">The sequence shown here is derived from an EMBL/GenBank/DDBJ whole genome shotgun (WGS) entry which is preliminary data.</text>
</comment>
<name>S0G7Q6_9BACT</name>
<dbReference type="PANTHER" id="PTHR36529:SF1">
    <property type="entry name" value="GLYCOSYLTRANSFERASE"/>
    <property type="match status" value="1"/>
</dbReference>
<organism evidence="1 2">
    <name type="scientific">Desulfotignum phosphitoxidans DSM 13687</name>
    <dbReference type="NCBI Taxonomy" id="1286635"/>
    <lineage>
        <taxon>Bacteria</taxon>
        <taxon>Pseudomonadati</taxon>
        <taxon>Thermodesulfobacteriota</taxon>
        <taxon>Desulfobacteria</taxon>
        <taxon>Desulfobacterales</taxon>
        <taxon>Desulfobacteraceae</taxon>
        <taxon>Desulfotignum</taxon>
    </lineage>
</organism>
<dbReference type="Pfam" id="PF09837">
    <property type="entry name" value="DUF2064"/>
    <property type="match status" value="1"/>
</dbReference>
<evidence type="ECO:0000313" key="1">
    <source>
        <dbReference type="EMBL" id="EMS81372.1"/>
    </source>
</evidence>
<dbReference type="AlphaFoldDB" id="S0G7Q6"/>
<evidence type="ECO:0008006" key="3">
    <source>
        <dbReference type="Google" id="ProtNLM"/>
    </source>
</evidence>
<dbReference type="SUPFAM" id="SSF53448">
    <property type="entry name" value="Nucleotide-diphospho-sugar transferases"/>
    <property type="match status" value="1"/>
</dbReference>
<reference evidence="1 2" key="1">
    <citation type="journal article" date="2013" name="Genome Announc.">
        <title>Draft Genome Sequence of Desulfotignum phosphitoxidans DSM 13687 Strain FiPS-3.</title>
        <authorList>
            <person name="Poehlein A."/>
            <person name="Daniel R."/>
            <person name="Simeonova D.D."/>
        </authorList>
    </citation>
    <scope>NUCLEOTIDE SEQUENCE [LARGE SCALE GENOMIC DNA]</scope>
    <source>
        <strain evidence="1 2">DSM 13687</strain>
    </source>
</reference>